<dbReference type="AlphaFoldDB" id="A0A072UZ88"/>
<dbReference type="EnsemblPlants" id="KEH34418">
    <property type="protein sequence ID" value="KEH34418"/>
    <property type="gene ID" value="MTR_3g466190"/>
</dbReference>
<dbReference type="PANTHER" id="PTHR22835:SF577">
    <property type="entry name" value="GDSL-LIKE LIPASE_ACYLHYDROLASE SUPERFAMILY PROTEIN"/>
    <property type="match status" value="1"/>
</dbReference>
<keyword evidence="4" id="KW-1185">Reference proteome</keyword>
<name>A0A072UZ88_MEDTR</name>
<evidence type="ECO:0000313" key="4">
    <source>
        <dbReference type="Proteomes" id="UP000002051"/>
    </source>
</evidence>
<dbReference type="PANTHER" id="PTHR22835">
    <property type="entry name" value="ZINC FINGER FYVE DOMAIN CONTAINING PROTEIN"/>
    <property type="match status" value="1"/>
</dbReference>
<organism evidence="2 4">
    <name type="scientific">Medicago truncatula</name>
    <name type="common">Barrel medic</name>
    <name type="synonym">Medicago tribuloides</name>
    <dbReference type="NCBI Taxonomy" id="3880"/>
    <lineage>
        <taxon>Eukaryota</taxon>
        <taxon>Viridiplantae</taxon>
        <taxon>Streptophyta</taxon>
        <taxon>Embryophyta</taxon>
        <taxon>Tracheophyta</taxon>
        <taxon>Spermatophyta</taxon>
        <taxon>Magnoliopsida</taxon>
        <taxon>eudicotyledons</taxon>
        <taxon>Gunneridae</taxon>
        <taxon>Pentapetalae</taxon>
        <taxon>rosids</taxon>
        <taxon>fabids</taxon>
        <taxon>Fabales</taxon>
        <taxon>Fabaceae</taxon>
        <taxon>Papilionoideae</taxon>
        <taxon>50 kb inversion clade</taxon>
        <taxon>NPAAA clade</taxon>
        <taxon>Hologalegina</taxon>
        <taxon>IRL clade</taxon>
        <taxon>Trifolieae</taxon>
        <taxon>Medicago</taxon>
    </lineage>
</organism>
<dbReference type="InterPro" id="IPR036514">
    <property type="entry name" value="SGNH_hydro_sf"/>
</dbReference>
<proteinExistence type="inferred from homology"/>
<accession>A0A072UZ88</accession>
<sequence length="229" mass="25437">MAIGKLYGSTYFKCSSGRLLDGRFIIDFIAYGLPFLPPYKNITKSQDDVKKGVNFAYGGATALDVNYFKGGRVINSLNMQFDWFKKLKPSSCKTKEECDSFFKKLLFVVGEIGRNDVLFDLSKTITELREMALIEEGAVELVVLGNFPIGCFTLDNVEILKACCGGSGPYHFDDLFCGWQSTTICSDPSKLINWDGPHFTEAAHKQITKGLIEGHFANPSLKPAPFKIV</sequence>
<protein>
    <submittedName>
        <fullName evidence="2">GDSL-like lipase/acylhydrolase superfamily protein</fullName>
    </submittedName>
</protein>
<dbReference type="HOGENOM" id="CLU_015101_2_1_1"/>
<reference evidence="3" key="3">
    <citation type="submission" date="2015-04" db="UniProtKB">
        <authorList>
            <consortium name="EnsemblPlants"/>
        </authorList>
    </citation>
    <scope>IDENTIFICATION</scope>
    <source>
        <strain evidence="3">cv. Jemalong A17</strain>
    </source>
</reference>
<reference evidence="2 4" key="1">
    <citation type="journal article" date="2011" name="Nature">
        <title>The Medicago genome provides insight into the evolution of rhizobial symbioses.</title>
        <authorList>
            <person name="Young N.D."/>
            <person name="Debelle F."/>
            <person name="Oldroyd G.E."/>
            <person name="Geurts R."/>
            <person name="Cannon S.B."/>
            <person name="Udvardi M.K."/>
            <person name="Benedito V.A."/>
            <person name="Mayer K.F."/>
            <person name="Gouzy J."/>
            <person name="Schoof H."/>
            <person name="Van de Peer Y."/>
            <person name="Proost S."/>
            <person name="Cook D.R."/>
            <person name="Meyers B.C."/>
            <person name="Spannagl M."/>
            <person name="Cheung F."/>
            <person name="De Mita S."/>
            <person name="Krishnakumar V."/>
            <person name="Gundlach H."/>
            <person name="Zhou S."/>
            <person name="Mudge J."/>
            <person name="Bharti A.K."/>
            <person name="Murray J.D."/>
            <person name="Naoumkina M.A."/>
            <person name="Rosen B."/>
            <person name="Silverstein K.A."/>
            <person name="Tang H."/>
            <person name="Rombauts S."/>
            <person name="Zhao P.X."/>
            <person name="Zhou P."/>
            <person name="Barbe V."/>
            <person name="Bardou P."/>
            <person name="Bechner M."/>
            <person name="Bellec A."/>
            <person name="Berger A."/>
            <person name="Berges H."/>
            <person name="Bidwell S."/>
            <person name="Bisseling T."/>
            <person name="Choisne N."/>
            <person name="Couloux A."/>
            <person name="Denny R."/>
            <person name="Deshpande S."/>
            <person name="Dai X."/>
            <person name="Doyle J.J."/>
            <person name="Dudez A.M."/>
            <person name="Farmer A.D."/>
            <person name="Fouteau S."/>
            <person name="Franken C."/>
            <person name="Gibelin C."/>
            <person name="Gish J."/>
            <person name="Goldstein S."/>
            <person name="Gonzalez A.J."/>
            <person name="Green P.J."/>
            <person name="Hallab A."/>
            <person name="Hartog M."/>
            <person name="Hua A."/>
            <person name="Humphray S.J."/>
            <person name="Jeong D.H."/>
            <person name="Jing Y."/>
            <person name="Jocker A."/>
            <person name="Kenton S.M."/>
            <person name="Kim D.J."/>
            <person name="Klee K."/>
            <person name="Lai H."/>
            <person name="Lang C."/>
            <person name="Lin S."/>
            <person name="Macmil S.L."/>
            <person name="Magdelenat G."/>
            <person name="Matthews L."/>
            <person name="McCorrison J."/>
            <person name="Monaghan E.L."/>
            <person name="Mun J.H."/>
            <person name="Najar F.Z."/>
            <person name="Nicholson C."/>
            <person name="Noirot C."/>
            <person name="O'Bleness M."/>
            <person name="Paule C.R."/>
            <person name="Poulain J."/>
            <person name="Prion F."/>
            <person name="Qin B."/>
            <person name="Qu C."/>
            <person name="Retzel E.F."/>
            <person name="Riddle C."/>
            <person name="Sallet E."/>
            <person name="Samain S."/>
            <person name="Samson N."/>
            <person name="Sanders I."/>
            <person name="Saurat O."/>
            <person name="Scarpelli C."/>
            <person name="Schiex T."/>
            <person name="Segurens B."/>
            <person name="Severin A.J."/>
            <person name="Sherrier D.J."/>
            <person name="Shi R."/>
            <person name="Sims S."/>
            <person name="Singer S.R."/>
            <person name="Sinharoy S."/>
            <person name="Sterck L."/>
            <person name="Viollet A."/>
            <person name="Wang B.B."/>
            <person name="Wang K."/>
            <person name="Wang M."/>
            <person name="Wang X."/>
            <person name="Warfsmann J."/>
            <person name="Weissenbach J."/>
            <person name="White D.D."/>
            <person name="White J.D."/>
            <person name="Wiley G.B."/>
            <person name="Wincker P."/>
            <person name="Xing Y."/>
            <person name="Yang L."/>
            <person name="Yao Z."/>
            <person name="Ying F."/>
            <person name="Zhai J."/>
            <person name="Zhou L."/>
            <person name="Zuber A."/>
            <person name="Denarie J."/>
            <person name="Dixon R.A."/>
            <person name="May G.D."/>
            <person name="Schwartz D.C."/>
            <person name="Rogers J."/>
            <person name="Quetier F."/>
            <person name="Town C.D."/>
            <person name="Roe B.A."/>
        </authorList>
    </citation>
    <scope>NUCLEOTIDE SEQUENCE [LARGE SCALE GENOMIC DNA]</scope>
    <source>
        <strain evidence="2">A17</strain>
        <strain evidence="3 4">cv. Jemalong A17</strain>
    </source>
</reference>
<evidence type="ECO:0000256" key="1">
    <source>
        <dbReference type="ARBA" id="ARBA00008668"/>
    </source>
</evidence>
<evidence type="ECO:0000313" key="3">
    <source>
        <dbReference type="EnsemblPlants" id="KEH34418"/>
    </source>
</evidence>
<evidence type="ECO:0000313" key="2">
    <source>
        <dbReference type="EMBL" id="KEH34418.1"/>
    </source>
</evidence>
<dbReference type="Proteomes" id="UP000002051">
    <property type="component" value="Chromosome 3"/>
</dbReference>
<gene>
    <name evidence="2" type="ordered locus">MTR_3g466190</name>
</gene>
<dbReference type="Gene3D" id="3.40.50.1110">
    <property type="entry name" value="SGNH hydrolase"/>
    <property type="match status" value="2"/>
</dbReference>
<reference evidence="2 4" key="2">
    <citation type="journal article" date="2014" name="BMC Genomics">
        <title>An improved genome release (version Mt4.0) for the model legume Medicago truncatula.</title>
        <authorList>
            <person name="Tang H."/>
            <person name="Krishnakumar V."/>
            <person name="Bidwell S."/>
            <person name="Rosen B."/>
            <person name="Chan A."/>
            <person name="Zhou S."/>
            <person name="Gentzbittel L."/>
            <person name="Childs K.L."/>
            <person name="Yandell M."/>
            <person name="Gundlach H."/>
            <person name="Mayer K.F."/>
            <person name="Schwartz D.C."/>
            <person name="Town C.D."/>
        </authorList>
    </citation>
    <scope>GENOME REANNOTATION</scope>
    <source>
        <strain evidence="2">A17</strain>
        <strain evidence="3 4">cv. Jemalong A17</strain>
    </source>
</reference>
<dbReference type="SUPFAM" id="SSF52266">
    <property type="entry name" value="SGNH hydrolase"/>
    <property type="match status" value="1"/>
</dbReference>
<comment type="similarity">
    <text evidence="1">Belongs to the 'GDSL' lipolytic enzyme family.</text>
</comment>
<dbReference type="STRING" id="3880.A0A072UZ88"/>
<dbReference type="EMBL" id="CM001219">
    <property type="protein sequence ID" value="KEH34418.1"/>
    <property type="molecule type" value="Genomic_DNA"/>
</dbReference>